<keyword evidence="4" id="KW-1185">Reference proteome</keyword>
<dbReference type="AlphaFoldDB" id="A0A9K3M2C2"/>
<dbReference type="Pfam" id="PF20710">
    <property type="entry name" value="DUF6824"/>
    <property type="match status" value="1"/>
</dbReference>
<evidence type="ECO:0000256" key="1">
    <source>
        <dbReference type="SAM" id="MobiDB-lite"/>
    </source>
</evidence>
<comment type="caution">
    <text evidence="3">The sequence shown here is derived from an EMBL/GenBank/DDBJ whole genome shotgun (WGS) entry which is preliminary data.</text>
</comment>
<feature type="region of interest" description="Disordered" evidence="1">
    <location>
        <begin position="168"/>
        <end position="189"/>
    </location>
</feature>
<proteinExistence type="predicted"/>
<evidence type="ECO:0000259" key="2">
    <source>
        <dbReference type="Pfam" id="PF20710"/>
    </source>
</evidence>
<feature type="compositionally biased region" description="Polar residues" evidence="1">
    <location>
        <begin position="90"/>
        <end position="101"/>
    </location>
</feature>
<dbReference type="Proteomes" id="UP000693970">
    <property type="component" value="Unassembled WGS sequence"/>
</dbReference>
<reference evidence="3" key="2">
    <citation type="submission" date="2021-04" db="EMBL/GenBank/DDBJ databases">
        <authorList>
            <person name="Podell S."/>
        </authorList>
    </citation>
    <scope>NUCLEOTIDE SEQUENCE</scope>
    <source>
        <strain evidence="3">Hildebrandi</strain>
    </source>
</reference>
<evidence type="ECO:0000313" key="3">
    <source>
        <dbReference type="EMBL" id="KAG7370816.1"/>
    </source>
</evidence>
<feature type="region of interest" description="Disordered" evidence="1">
    <location>
        <begin position="61"/>
        <end position="137"/>
    </location>
</feature>
<protein>
    <recommendedName>
        <fullName evidence="2">DUF6824 domain-containing protein</fullName>
    </recommendedName>
</protein>
<reference evidence="3" key="1">
    <citation type="journal article" date="2021" name="Sci. Rep.">
        <title>Diploid genomic architecture of Nitzschia inconspicua, an elite biomass production diatom.</title>
        <authorList>
            <person name="Oliver A."/>
            <person name="Podell S."/>
            <person name="Pinowska A."/>
            <person name="Traller J.C."/>
            <person name="Smith S.R."/>
            <person name="McClure R."/>
            <person name="Beliaev A."/>
            <person name="Bohutskyi P."/>
            <person name="Hill E.A."/>
            <person name="Rabines A."/>
            <person name="Zheng H."/>
            <person name="Allen L.Z."/>
            <person name="Kuo A."/>
            <person name="Grigoriev I.V."/>
            <person name="Allen A.E."/>
            <person name="Hazlebeck D."/>
            <person name="Allen E.E."/>
        </authorList>
    </citation>
    <scope>NUCLEOTIDE SEQUENCE</scope>
    <source>
        <strain evidence="3">Hildebrandi</strain>
    </source>
</reference>
<dbReference type="InterPro" id="IPR049227">
    <property type="entry name" value="DUF6824"/>
</dbReference>
<gene>
    <name evidence="3" type="ORF">IV203_019386</name>
</gene>
<sequence>MSSHENVDFRENPAYLCRIPDQRPEPHATPAIHGFPSMKQTNRKQVGIPNETVPSKIGQTAELPSCSLPHPPPTPEATTSFHSVQHRNHSSPPMSKSNDFTLSPAIHSSAHTESSHPDKKRLFPNLPTPIEGESSERIASHASTIPALASITAPSSFVQVVDTDSTPVPASKDANPMTPTNGLAPVPSLSKRDSLPLGLRNKKMQATDCLLFAATLLEEDGDATGSSVCHSSAGIRSRNQLAAVGNESMTLEPVPQSLSFKSSTLLPSHHTSKLDSTSICSADQSFSVASPNLVVSSALHVERGNDDRGSLIASSPLLPPVMNFSPVNEPKVVDVLCGRGGKVNNHPGNIIFRRIVEINKQYYQSVHKRNRILVSQSIVQAITNHGGRFLIMGPKGEQSWVPIDFKKAVQKTSQALRECKKEDDDFEKGAKVVASRQVQLVTTRELAKPS</sequence>
<feature type="domain" description="DUF6824" evidence="2">
    <location>
        <begin position="334"/>
        <end position="418"/>
    </location>
</feature>
<evidence type="ECO:0000313" key="4">
    <source>
        <dbReference type="Proteomes" id="UP000693970"/>
    </source>
</evidence>
<dbReference type="EMBL" id="JAGRRH010000004">
    <property type="protein sequence ID" value="KAG7370816.1"/>
    <property type="molecule type" value="Genomic_DNA"/>
</dbReference>
<accession>A0A9K3M2C2</accession>
<name>A0A9K3M2C2_9STRA</name>
<organism evidence="3 4">
    <name type="scientific">Nitzschia inconspicua</name>
    <dbReference type="NCBI Taxonomy" id="303405"/>
    <lineage>
        <taxon>Eukaryota</taxon>
        <taxon>Sar</taxon>
        <taxon>Stramenopiles</taxon>
        <taxon>Ochrophyta</taxon>
        <taxon>Bacillariophyta</taxon>
        <taxon>Bacillariophyceae</taxon>
        <taxon>Bacillariophycidae</taxon>
        <taxon>Bacillariales</taxon>
        <taxon>Bacillariaceae</taxon>
        <taxon>Nitzschia</taxon>
    </lineage>
</organism>
<dbReference type="OrthoDB" id="49222at2759"/>